<comment type="pathway">
    <text evidence="1">Mycotoxin biosynthesis.</text>
</comment>
<evidence type="ECO:0000256" key="4">
    <source>
        <dbReference type="SAM" id="MobiDB-lite"/>
    </source>
</evidence>
<organism evidence="7 8">
    <name type="scientific">Alternaria tenuissima</name>
    <dbReference type="NCBI Taxonomy" id="119927"/>
    <lineage>
        <taxon>Eukaryota</taxon>
        <taxon>Fungi</taxon>
        <taxon>Dikarya</taxon>
        <taxon>Ascomycota</taxon>
        <taxon>Pezizomycotina</taxon>
        <taxon>Dothideomycetes</taxon>
        <taxon>Pleosporomycetidae</taxon>
        <taxon>Pleosporales</taxon>
        <taxon>Pleosporineae</taxon>
        <taxon>Pleosporaceae</taxon>
        <taxon>Alternaria</taxon>
        <taxon>Alternaria sect. Alternaria</taxon>
        <taxon>Alternaria alternata complex</taxon>
    </lineage>
</organism>
<dbReference type="Pfam" id="PF24883">
    <property type="entry name" value="NPHP3_N"/>
    <property type="match status" value="1"/>
</dbReference>
<accession>A0A4Q4MB55</accession>
<dbReference type="EMBL" id="PDXA01000029">
    <property type="protein sequence ID" value="RYN46548.1"/>
    <property type="molecule type" value="Genomic_DNA"/>
</dbReference>
<dbReference type="PANTHER" id="PTHR10039">
    <property type="entry name" value="AMELOGENIN"/>
    <property type="match status" value="1"/>
</dbReference>
<feature type="compositionally biased region" description="Basic and acidic residues" evidence="4">
    <location>
        <begin position="10"/>
        <end position="24"/>
    </location>
</feature>
<dbReference type="SMART" id="SM00320">
    <property type="entry name" value="WD40"/>
    <property type="match status" value="6"/>
</dbReference>
<dbReference type="SUPFAM" id="SSF53474">
    <property type="entry name" value="alpha/beta-Hydrolases"/>
    <property type="match status" value="1"/>
</dbReference>
<dbReference type="InterPro" id="IPR001680">
    <property type="entry name" value="WD40_rpt"/>
</dbReference>
<feature type="repeat" description="WD" evidence="3">
    <location>
        <begin position="1149"/>
        <end position="1180"/>
    </location>
</feature>
<dbReference type="InterPro" id="IPR054471">
    <property type="entry name" value="GPIID_WHD"/>
</dbReference>
<dbReference type="Pfam" id="PF00400">
    <property type="entry name" value="WD40"/>
    <property type="match status" value="1"/>
</dbReference>
<evidence type="ECO:0000313" key="8">
    <source>
        <dbReference type="Proteomes" id="UP000292402"/>
    </source>
</evidence>
<evidence type="ECO:0000256" key="3">
    <source>
        <dbReference type="PROSITE-ProRule" id="PRU00221"/>
    </source>
</evidence>
<dbReference type="Pfam" id="PF22939">
    <property type="entry name" value="WHD_GPIID"/>
    <property type="match status" value="1"/>
</dbReference>
<dbReference type="PANTHER" id="PTHR10039:SF16">
    <property type="entry name" value="GPI INOSITOL-DEACYLASE"/>
    <property type="match status" value="1"/>
</dbReference>
<keyword evidence="2" id="KW-0677">Repeat</keyword>
<feature type="domain" description="GPI inositol-deacylase winged helix" evidence="5">
    <location>
        <begin position="640"/>
        <end position="711"/>
    </location>
</feature>
<feature type="domain" description="Nephrocystin 3-like N-terminal" evidence="6">
    <location>
        <begin position="364"/>
        <end position="525"/>
    </location>
</feature>
<evidence type="ECO:0000259" key="5">
    <source>
        <dbReference type="Pfam" id="PF22939"/>
    </source>
</evidence>
<dbReference type="Gene3D" id="2.130.10.10">
    <property type="entry name" value="YVTN repeat-like/Quinoprotein amine dehydrogenase"/>
    <property type="match status" value="3"/>
</dbReference>
<dbReference type="Gene3D" id="3.40.50.1820">
    <property type="entry name" value="alpha/beta hydrolase"/>
    <property type="match status" value="1"/>
</dbReference>
<dbReference type="InterPro" id="IPR056884">
    <property type="entry name" value="NPHP3-like_N"/>
</dbReference>
<evidence type="ECO:0008006" key="9">
    <source>
        <dbReference type="Google" id="ProtNLM"/>
    </source>
</evidence>
<evidence type="ECO:0000256" key="2">
    <source>
        <dbReference type="ARBA" id="ARBA00022737"/>
    </source>
</evidence>
<dbReference type="InterPro" id="IPR015943">
    <property type="entry name" value="WD40/YVTN_repeat-like_dom_sf"/>
</dbReference>
<dbReference type="InterPro" id="IPR036322">
    <property type="entry name" value="WD40_repeat_dom_sf"/>
</dbReference>
<gene>
    <name evidence="7" type="ORF">AA0114_g8263</name>
</gene>
<dbReference type="SUPFAM" id="SSF50978">
    <property type="entry name" value="WD40 repeat-like"/>
    <property type="match status" value="2"/>
</dbReference>
<dbReference type="Gene3D" id="3.40.50.300">
    <property type="entry name" value="P-loop containing nucleotide triphosphate hydrolases"/>
    <property type="match status" value="1"/>
</dbReference>
<feature type="region of interest" description="Disordered" evidence="4">
    <location>
        <begin position="1"/>
        <end position="29"/>
    </location>
</feature>
<evidence type="ECO:0000313" key="7">
    <source>
        <dbReference type="EMBL" id="RYN46548.1"/>
    </source>
</evidence>
<reference evidence="8" key="1">
    <citation type="journal article" date="2019" name="bioRxiv">
        <title>Genomics, evolutionary history and diagnostics of the Alternaria alternata species group including apple and Asian pear pathotypes.</title>
        <authorList>
            <person name="Armitage A.D."/>
            <person name="Cockerton H.M."/>
            <person name="Sreenivasaprasad S."/>
            <person name="Woodhall J.W."/>
            <person name="Lane C.R."/>
            <person name="Harrison R.J."/>
            <person name="Clarkson J.P."/>
        </authorList>
    </citation>
    <scope>NUCLEOTIDE SEQUENCE [LARGE SCALE GENOMIC DNA]</scope>
    <source>
        <strain evidence="8">FERA 1082</strain>
    </source>
</reference>
<proteinExistence type="predicted"/>
<evidence type="ECO:0000259" key="6">
    <source>
        <dbReference type="Pfam" id="PF24883"/>
    </source>
</evidence>
<dbReference type="InterPro" id="IPR029058">
    <property type="entry name" value="AB_hydrolase_fold"/>
</dbReference>
<dbReference type="Proteomes" id="UP000292402">
    <property type="component" value="Unassembled WGS sequence"/>
</dbReference>
<name>A0A4Q4MB55_9PLEO</name>
<sequence length="1596" mass="178680">MFKKFRSRKTAKEPQQRQDGRKPSDTSISTLSTITTNDLEAAGVGPSNALPAPSGLGLHVLHQPAFSAVDIIFVHGLGGHSQRTWSRNHDPSLFWPELWLPLEPDVGIARILTFGYNANFRGSAAGRSISSISDFAKELLFEMRFAKDSNGEELNIGQNPVIFVVHSMGGLVVKKSYLLGMHDENYKHIVDAISAIIFLSTPHRGARLSETLNRVLSASFQAPKGFITDLSKSSAAIEELNEQFRHLAPKLSICSFYETLATSIGPKKVMVLEKESSVLRYPSELSRPLQADHHEVCKYSSPTDPSYISVKNTIKTFVSLLRSGEKQKAETSRVTDTAAIHEIFRNCPTSENEYNALRQCHIPGTCHWFLENQSVTNWLTPSSPTRLLWYTAPPASGKSVLSAFMIDHLRRSGLGCQYFLFSHSDHSRKTVSSGLSALAFQMSKDLPSYRSSISTTSSDGLALDTPDVHLLWRNLFERLLEKGSQKPLYWVFDALDECETPQALLTCLKSLASWHTVVKVLVVSRNSEGLSRAFEQLSRSIPVDRIEIPTTNHTQQDIECYVVRELEHMRGTDAFLAWLKASIIGRSQGNFLWARLVSEELRECHTEESIREVLEEIPDDMTRFYERMETTLLSATRKSNRPLLKALLEWSTCAQRPLTLMELSSALQPEFSGFIDLKRTIKDTCGQIVQVDEKDKIRILHHTAREYFTRSTVSQLHIDDHQTRRKLFERTLEVLEDPMLRGKLLESQHALQKREPFTFYAAVNWSFHLAQSQSASSEVLNKIVRFLQSPAVLVWIHTLAILRRLEVLRKAAKILAIFVRTKRKQDRQLNPMHHRLVDLEIIENWITDLIKVVGKFGRILVDEPAVIYRIVPALCPEQSVLKKQFYDVDTSIIRVTGTSNAPWNDDLGCLALPGDAQAWQIACAGKHLAVLASTGVIYVWDSLSLVGLVTIAHGEPVTRIALNRNGTKLATYGLQKTKVWSLPSGLQISVTQNPNNTKAMALVFSDNDEKLLVGGDDNSVRQIGCAAFDQGWKDVKSNLLQETTRDGAVMNSPKWLAFNGDNSLVGVSYRGAPLTVWRLSDGRCINRCRRAKGAGHDQRQPSTNWFGVDRFTWNPVSDHVLGIYRDGCIFKWHPVTNENVEARWSADEIAASPDGKLFATSSSNGIVRIWSFTYFSVIYQLASDDLVTDLIFSPDSRRFYDLRGGTVNEWESNSITRFFENEELTSDAKSEDQSSTAASKFAEERVTDVEAVTAFASAPDGLSYCVGYEDGSVKVFSSESAKGIEIAHFYNFLNVTNVTWSNNSKLVAVADLAGEIKILSTSHQIMVTPGNVSLPNIPALRIDLEGHSIDVLVFSQNDKSIFVSTSTKAFVCTVATGDLQSTIDLQEGDLRMWLSHPTHDNLILGFGSTNLRAYSWVDLRLHYSSNYNEITHDWRRGSRFDSHRDSSSEASELSLPPVISDDKLLVTRTVTKAFQSQDGKHVIAYIHASGSGLSSQTLIFPLRSLEPPDDKAPTNLACGYYSLPLDLSAQVYIPLGTLTGSRFVFLDHDLWLCVYSLDQVFTKLEALGADGTLYWPQEDRIVRIQCDLYAPQSFLT</sequence>
<keyword evidence="3" id="KW-0853">WD repeat</keyword>
<protein>
    <recommendedName>
        <fullName evidence="9">DUF676 domain-containing protein</fullName>
    </recommendedName>
</protein>
<dbReference type="InterPro" id="IPR027417">
    <property type="entry name" value="P-loop_NTPase"/>
</dbReference>
<comment type="caution">
    <text evidence="7">The sequence shown here is derived from an EMBL/GenBank/DDBJ whole genome shotgun (WGS) entry which is preliminary data.</text>
</comment>
<dbReference type="PROSITE" id="PS50082">
    <property type="entry name" value="WD_REPEATS_2"/>
    <property type="match status" value="1"/>
</dbReference>
<evidence type="ECO:0000256" key="1">
    <source>
        <dbReference type="ARBA" id="ARBA00004685"/>
    </source>
</evidence>